<keyword evidence="2" id="KW-1003">Cell membrane</keyword>
<dbReference type="GO" id="GO:0007165">
    <property type="term" value="P:signal transduction"/>
    <property type="evidence" value="ECO:0007669"/>
    <property type="project" value="UniProtKB-KW"/>
</dbReference>
<dbReference type="PROSITE" id="PS50885">
    <property type="entry name" value="HAMP"/>
    <property type="match status" value="1"/>
</dbReference>
<dbReference type="PROSITE" id="PS50111">
    <property type="entry name" value="CHEMOTAXIS_TRANSDUC_2"/>
    <property type="match status" value="1"/>
</dbReference>
<evidence type="ECO:0000259" key="8">
    <source>
        <dbReference type="PROSITE" id="PS50111"/>
    </source>
</evidence>
<proteinExistence type="inferred from homology"/>
<accession>A0A0J6SWF8</accession>
<organism evidence="11 12">
    <name type="scientific">Methylobacterium aquaticum</name>
    <dbReference type="NCBI Taxonomy" id="270351"/>
    <lineage>
        <taxon>Bacteria</taxon>
        <taxon>Pseudomonadati</taxon>
        <taxon>Pseudomonadota</taxon>
        <taxon>Alphaproteobacteria</taxon>
        <taxon>Hyphomicrobiales</taxon>
        <taxon>Methylobacteriaceae</taxon>
        <taxon>Methylobacterium</taxon>
    </lineage>
</organism>
<reference evidence="11 12" key="1">
    <citation type="submission" date="2015-03" db="EMBL/GenBank/DDBJ databases">
        <title>Genome sequencing of Methylobacterium aquaticum DSM16371 type strain.</title>
        <authorList>
            <person name="Chaudhry V."/>
            <person name="Patil P.B."/>
        </authorList>
    </citation>
    <scope>NUCLEOTIDE SEQUENCE [LARGE SCALE GENOMIC DNA]</scope>
    <source>
        <strain evidence="11 12">DSM 16371</strain>
    </source>
</reference>
<dbReference type="InterPro" id="IPR004089">
    <property type="entry name" value="MCPsignal_dom"/>
</dbReference>
<evidence type="ECO:0000256" key="5">
    <source>
        <dbReference type="PROSITE-ProRule" id="PRU00284"/>
    </source>
</evidence>
<dbReference type="CDD" id="cd06225">
    <property type="entry name" value="HAMP"/>
    <property type="match status" value="1"/>
</dbReference>
<keyword evidence="7" id="KW-0812">Transmembrane</keyword>
<dbReference type="PROSITE" id="PS50192">
    <property type="entry name" value="T_SNARE"/>
    <property type="match status" value="1"/>
</dbReference>
<evidence type="ECO:0000256" key="1">
    <source>
        <dbReference type="ARBA" id="ARBA00004429"/>
    </source>
</evidence>
<dbReference type="Pfam" id="PF00015">
    <property type="entry name" value="MCPsignal"/>
    <property type="match status" value="1"/>
</dbReference>
<dbReference type="Proteomes" id="UP000035929">
    <property type="component" value="Unassembled WGS sequence"/>
</dbReference>
<evidence type="ECO:0000256" key="6">
    <source>
        <dbReference type="SAM" id="Coils"/>
    </source>
</evidence>
<feature type="transmembrane region" description="Helical" evidence="7">
    <location>
        <begin position="192"/>
        <end position="216"/>
    </location>
</feature>
<dbReference type="InterPro" id="IPR003660">
    <property type="entry name" value="HAMP_dom"/>
</dbReference>
<gene>
    <name evidence="11" type="ORF">VP06_07755</name>
</gene>
<dbReference type="SMART" id="SM00304">
    <property type="entry name" value="HAMP"/>
    <property type="match status" value="1"/>
</dbReference>
<feature type="transmembrane region" description="Helical" evidence="7">
    <location>
        <begin position="9"/>
        <end position="31"/>
    </location>
</feature>
<evidence type="ECO:0000256" key="3">
    <source>
        <dbReference type="ARBA" id="ARBA00023224"/>
    </source>
</evidence>
<evidence type="ECO:0000313" key="12">
    <source>
        <dbReference type="Proteomes" id="UP000035929"/>
    </source>
</evidence>
<dbReference type="InterPro" id="IPR000727">
    <property type="entry name" value="T_SNARE_dom"/>
</dbReference>
<keyword evidence="7" id="KW-1133">Transmembrane helix</keyword>
<comment type="subcellular location">
    <subcellularLocation>
        <location evidence="1">Cell inner membrane</location>
        <topology evidence="1">Multi-pass membrane protein</topology>
    </subcellularLocation>
</comment>
<name>A0A0J6SWF8_9HYPH</name>
<evidence type="ECO:0000256" key="4">
    <source>
        <dbReference type="ARBA" id="ARBA00029447"/>
    </source>
</evidence>
<feature type="domain" description="HAMP" evidence="10">
    <location>
        <begin position="214"/>
        <end position="267"/>
    </location>
</feature>
<evidence type="ECO:0000259" key="9">
    <source>
        <dbReference type="PROSITE" id="PS50192"/>
    </source>
</evidence>
<dbReference type="SMART" id="SM00283">
    <property type="entry name" value="MA"/>
    <property type="match status" value="1"/>
</dbReference>
<dbReference type="AlphaFoldDB" id="A0A0J6SWF8"/>
<dbReference type="PATRIC" id="fig|270351.6.peg.6229"/>
<dbReference type="GO" id="GO:0005886">
    <property type="term" value="C:plasma membrane"/>
    <property type="evidence" value="ECO:0007669"/>
    <property type="project" value="UniProtKB-SubCell"/>
</dbReference>
<evidence type="ECO:0000259" key="10">
    <source>
        <dbReference type="PROSITE" id="PS50885"/>
    </source>
</evidence>
<dbReference type="Gene3D" id="1.10.287.950">
    <property type="entry name" value="Methyl-accepting chemotaxis protein"/>
    <property type="match status" value="1"/>
</dbReference>
<comment type="similarity">
    <text evidence="4">Belongs to the methyl-accepting chemotaxis (MCP) protein family.</text>
</comment>
<dbReference type="PANTHER" id="PTHR32089">
    <property type="entry name" value="METHYL-ACCEPTING CHEMOTAXIS PROTEIN MCPB"/>
    <property type="match status" value="1"/>
</dbReference>
<keyword evidence="3 5" id="KW-0807">Transducer</keyword>
<evidence type="ECO:0000256" key="7">
    <source>
        <dbReference type="SAM" id="Phobius"/>
    </source>
</evidence>
<dbReference type="RefSeq" id="WP_048463247.1">
    <property type="nucleotide sequence ID" value="NZ_LABX01000054.1"/>
</dbReference>
<dbReference type="Gene3D" id="6.10.340.10">
    <property type="match status" value="1"/>
</dbReference>
<dbReference type="PANTHER" id="PTHR32089:SF112">
    <property type="entry name" value="LYSOZYME-LIKE PROTEIN-RELATED"/>
    <property type="match status" value="1"/>
</dbReference>
<dbReference type="Pfam" id="PF00672">
    <property type="entry name" value="HAMP"/>
    <property type="match status" value="1"/>
</dbReference>
<dbReference type="OrthoDB" id="7345856at2"/>
<comment type="caution">
    <text evidence="11">The sequence shown here is derived from an EMBL/GenBank/DDBJ whole genome shotgun (WGS) entry which is preliminary data.</text>
</comment>
<feature type="domain" description="T-SNARE coiled-coil homology" evidence="9">
    <location>
        <begin position="461"/>
        <end position="523"/>
    </location>
</feature>
<keyword evidence="2" id="KW-0997">Cell inner membrane</keyword>
<feature type="coiled-coil region" evidence="6">
    <location>
        <begin position="161"/>
        <end position="188"/>
    </location>
</feature>
<evidence type="ECO:0000256" key="2">
    <source>
        <dbReference type="ARBA" id="ARBA00022519"/>
    </source>
</evidence>
<dbReference type="SUPFAM" id="SSF58104">
    <property type="entry name" value="Methyl-accepting chemotaxis protein (MCP) signaling domain"/>
    <property type="match status" value="1"/>
</dbReference>
<keyword evidence="7" id="KW-0472">Membrane</keyword>
<sequence>MKLLGNTRILIKAALPLLIIAAVAGGLVLYARSNLNDLAAQTRRIAEVQMLRLQTILTVRINVNEAAVLSRNMALQTRDEQMTGDKNNYDVAEKAALAGADTLIAMSDSPERRTVNETLRETLVEFFAISARANVLALKNDNERAGKILMGEAAPIRWKVRDLVQARMDVLTAELKRASDAADRAASEAGTVLVGAGFVGLLAALVLAVTVAVFGITRPLGSLVGSLQRMAKGDAEAVIAEAARGDEIGAVGRAVDAIRDMVARKAAEQAEIQRLADAAAAAARKRAMAEMADGFERAVGGIVGQVSASANELQATAGTMTATATQTAAQSSAVAAAAEEAASNVGTVAAAAEELGASVHEIGRQVQGSAGLAQSAVGEADQTGHFVQALKSTSARIGDMVGLISTIAAQTNLLALNATIEAARAGEAGRGFAVVAAEVKQLASQTAKATEEIARQIGEIQGVTDQAVSAIDGITGRIREISSVTVSIASAVEQQGAATQEIVRNVSQAATGTGEVTRNIAGVAQASGETGAAASQVLAAASELSRQSEHLSAQVMQFLHTVRAA</sequence>
<keyword evidence="6" id="KW-0175">Coiled coil</keyword>
<protein>
    <submittedName>
        <fullName evidence="11">Chemotaxis protein</fullName>
    </submittedName>
</protein>
<feature type="domain" description="Methyl-accepting transducer" evidence="8">
    <location>
        <begin position="309"/>
        <end position="545"/>
    </location>
</feature>
<evidence type="ECO:0000313" key="11">
    <source>
        <dbReference type="EMBL" id="KMO37683.1"/>
    </source>
</evidence>
<dbReference type="EMBL" id="LABX01000054">
    <property type="protein sequence ID" value="KMO37683.1"/>
    <property type="molecule type" value="Genomic_DNA"/>
</dbReference>